<accession>A0A538UB01</accession>
<gene>
    <name evidence="1" type="ORF">E6K80_01015</name>
</gene>
<protein>
    <recommendedName>
        <fullName evidence="3">Copper amine oxidase-like N-terminal domain-containing protein</fullName>
    </recommendedName>
</protein>
<feature type="non-terminal residue" evidence="1">
    <location>
        <position position="141"/>
    </location>
</feature>
<comment type="caution">
    <text evidence="1">The sequence shown here is derived from an EMBL/GenBank/DDBJ whole genome shotgun (WGS) entry which is preliminary data.</text>
</comment>
<evidence type="ECO:0000313" key="2">
    <source>
        <dbReference type="Proteomes" id="UP000319836"/>
    </source>
</evidence>
<proteinExistence type="predicted"/>
<dbReference type="EMBL" id="VBPA01000024">
    <property type="protein sequence ID" value="TMQ73082.1"/>
    <property type="molecule type" value="Genomic_DNA"/>
</dbReference>
<dbReference type="Proteomes" id="UP000319836">
    <property type="component" value="Unassembled WGS sequence"/>
</dbReference>
<reference evidence="1 2" key="1">
    <citation type="journal article" date="2019" name="Nat. Microbiol.">
        <title>Mediterranean grassland soil C-N compound turnover is dependent on rainfall and depth, and is mediated by genomically divergent microorganisms.</title>
        <authorList>
            <person name="Diamond S."/>
            <person name="Andeer P.F."/>
            <person name="Li Z."/>
            <person name="Crits-Christoph A."/>
            <person name="Burstein D."/>
            <person name="Anantharaman K."/>
            <person name="Lane K.R."/>
            <person name="Thomas B.C."/>
            <person name="Pan C."/>
            <person name="Northen T.R."/>
            <person name="Banfield J.F."/>
        </authorList>
    </citation>
    <scope>NUCLEOTIDE SEQUENCE [LARGE SCALE GENOMIC DNA]</scope>
    <source>
        <strain evidence="1">WS_10</strain>
    </source>
</reference>
<name>A0A538UB01_UNCEI</name>
<evidence type="ECO:0000313" key="1">
    <source>
        <dbReference type="EMBL" id="TMQ73082.1"/>
    </source>
</evidence>
<dbReference type="AlphaFoldDB" id="A0A538UB01"/>
<evidence type="ECO:0008006" key="3">
    <source>
        <dbReference type="Google" id="ProtNLM"/>
    </source>
</evidence>
<sequence length="141" mass="15379">MLALASAPRAFGQVAPRAIAQVRAIAWGAPDSLQLQLLDVRIERRLLGVTLEAYQSGSRTWVPLRALAEVLGLPITVDRMAGQADGQALGRTPPFHVDLETGRVRVGERDDRLQPGQVRRGDRDLLVEVQTLAAWLPAELS</sequence>
<organism evidence="1 2">
    <name type="scientific">Eiseniibacteriota bacterium</name>
    <dbReference type="NCBI Taxonomy" id="2212470"/>
    <lineage>
        <taxon>Bacteria</taxon>
        <taxon>Candidatus Eiseniibacteriota</taxon>
    </lineage>
</organism>